<accession>A0A087HLL8</accession>
<proteinExistence type="inferred from homology"/>
<keyword evidence="5" id="KW-1133">Transmembrane helix</keyword>
<evidence type="ECO:0000256" key="2">
    <source>
        <dbReference type="ARBA" id="ARBA00006375"/>
    </source>
</evidence>
<reference evidence="11" key="1">
    <citation type="journal article" date="2015" name="Nat. Plants">
        <title>Genome expansion of Arabis alpina linked with retrotransposition and reduced symmetric DNA methylation.</title>
        <authorList>
            <person name="Willing E.M."/>
            <person name="Rawat V."/>
            <person name="Mandakova T."/>
            <person name="Maumus F."/>
            <person name="James G.V."/>
            <person name="Nordstroem K.J."/>
            <person name="Becker C."/>
            <person name="Warthmann N."/>
            <person name="Chica C."/>
            <person name="Szarzynska B."/>
            <person name="Zytnicki M."/>
            <person name="Albani M.C."/>
            <person name="Kiefer C."/>
            <person name="Bergonzi S."/>
            <person name="Castaings L."/>
            <person name="Mateos J.L."/>
            <person name="Berns M.C."/>
            <person name="Bujdoso N."/>
            <person name="Piofczyk T."/>
            <person name="de Lorenzo L."/>
            <person name="Barrero-Sicilia C."/>
            <person name="Mateos I."/>
            <person name="Piednoel M."/>
            <person name="Hagmann J."/>
            <person name="Chen-Min-Tao R."/>
            <person name="Iglesias-Fernandez R."/>
            <person name="Schuster S.C."/>
            <person name="Alonso-Blanco C."/>
            <person name="Roudier F."/>
            <person name="Carbonero P."/>
            <person name="Paz-Ares J."/>
            <person name="Davis S.J."/>
            <person name="Pecinka A."/>
            <person name="Quesneville H."/>
            <person name="Colot V."/>
            <person name="Lysak M.A."/>
            <person name="Weigel D."/>
            <person name="Coupland G."/>
            <person name="Schneeberger K."/>
        </authorList>
    </citation>
    <scope>NUCLEOTIDE SEQUENCE [LARGE SCALE GENOMIC DNA]</scope>
    <source>
        <strain evidence="11">cv. Pajares</strain>
    </source>
</reference>
<dbReference type="GO" id="GO:0015093">
    <property type="term" value="F:ferrous iron transmembrane transporter activity"/>
    <property type="evidence" value="ECO:0007669"/>
    <property type="project" value="TreeGrafter"/>
</dbReference>
<evidence type="ECO:0000256" key="9">
    <source>
        <dbReference type="RuleBase" id="RU000488"/>
    </source>
</evidence>
<evidence type="ECO:0000256" key="6">
    <source>
        <dbReference type="ARBA" id="ARBA00023128"/>
    </source>
</evidence>
<keyword evidence="11" id="KW-1185">Reference proteome</keyword>
<keyword evidence="3 9" id="KW-0813">Transport</keyword>
<keyword evidence="6" id="KW-0496">Mitochondrion</keyword>
<dbReference type="PANTHER" id="PTHR45758">
    <property type="entry name" value="MITOFERRIN-1-RELATED"/>
    <property type="match status" value="1"/>
</dbReference>
<dbReference type="Gene3D" id="1.50.40.10">
    <property type="entry name" value="Mitochondrial carrier domain"/>
    <property type="match status" value="1"/>
</dbReference>
<dbReference type="InterPro" id="IPR018108">
    <property type="entry name" value="MCP_transmembrane"/>
</dbReference>
<comment type="subcellular location">
    <subcellularLocation>
        <location evidence="1">Mitochondrion membrane</location>
        <topology evidence="1">Multi-pass membrane protein</topology>
    </subcellularLocation>
</comment>
<dbReference type="Gramene" id="KFK43020">
    <property type="protein sequence ID" value="KFK43020"/>
    <property type="gene ID" value="AALP_AA1G068600"/>
</dbReference>
<evidence type="ECO:0000256" key="4">
    <source>
        <dbReference type="ARBA" id="ARBA00022692"/>
    </source>
</evidence>
<dbReference type="GO" id="GO:0031966">
    <property type="term" value="C:mitochondrial membrane"/>
    <property type="evidence" value="ECO:0007669"/>
    <property type="project" value="UniProtKB-SubCell"/>
</dbReference>
<dbReference type="GO" id="GO:0048250">
    <property type="term" value="P:iron import into the mitochondrion"/>
    <property type="evidence" value="ECO:0007669"/>
    <property type="project" value="TreeGrafter"/>
</dbReference>
<evidence type="ECO:0000256" key="3">
    <source>
        <dbReference type="ARBA" id="ARBA00022448"/>
    </source>
</evidence>
<dbReference type="InterPro" id="IPR023395">
    <property type="entry name" value="MCP_dom_sf"/>
</dbReference>
<feature type="repeat" description="Solcar" evidence="8">
    <location>
        <begin position="52"/>
        <end position="134"/>
    </location>
</feature>
<dbReference type="AlphaFoldDB" id="A0A087HLL8"/>
<evidence type="ECO:0000256" key="7">
    <source>
        <dbReference type="ARBA" id="ARBA00023136"/>
    </source>
</evidence>
<dbReference type="Pfam" id="PF00153">
    <property type="entry name" value="Mito_carr"/>
    <property type="match status" value="1"/>
</dbReference>
<name>A0A087HLL8_ARAAL</name>
<evidence type="ECO:0000313" key="10">
    <source>
        <dbReference type="EMBL" id="KFK43020.1"/>
    </source>
</evidence>
<sequence length="180" mass="19677">MIAGSFAGSVENITMSSIYAVRIWMFGTRPAHAVYFSVYEVSNELLSTGNPKNSVAHAISGVFAAASSALVFTPINMVNTSLLTGKYKGILDYVKRVTHEEGFGAFYGSYRNRIVTYAPHSAVQFATYEQAKRRLMEISPERECWLVHATAGATAGAFAAAMTTPLYNVQMRLSRVIDSL</sequence>
<dbReference type="SUPFAM" id="SSF103506">
    <property type="entry name" value="Mitochondrial carrier"/>
    <property type="match status" value="1"/>
</dbReference>
<gene>
    <name evidence="10" type="ordered locus">AALP_Aa1g068600</name>
</gene>
<evidence type="ECO:0000256" key="5">
    <source>
        <dbReference type="ARBA" id="ARBA00022989"/>
    </source>
</evidence>
<dbReference type="OMA" id="SPERECW"/>
<dbReference type="OrthoDB" id="276989at2759"/>
<keyword evidence="7 8" id="KW-0472">Membrane</keyword>
<comment type="similarity">
    <text evidence="2 9">Belongs to the mitochondrial carrier (TC 2.A.29) family.</text>
</comment>
<dbReference type="eggNOG" id="KOG0760">
    <property type="taxonomic scope" value="Eukaryota"/>
</dbReference>
<dbReference type="PANTHER" id="PTHR45758:SF11">
    <property type="entry name" value="MITOCHONDRIAL SUBSTRATE CARRIER FAMILY PROTEIN"/>
    <property type="match status" value="1"/>
</dbReference>
<dbReference type="PROSITE" id="PS50920">
    <property type="entry name" value="SOLCAR"/>
    <property type="match status" value="1"/>
</dbReference>
<protein>
    <submittedName>
        <fullName evidence="10">Uncharacterized protein</fullName>
    </submittedName>
</protein>
<keyword evidence="4 8" id="KW-0812">Transmembrane</keyword>
<evidence type="ECO:0000256" key="8">
    <source>
        <dbReference type="PROSITE-ProRule" id="PRU00282"/>
    </source>
</evidence>
<dbReference type="EMBL" id="CM002869">
    <property type="protein sequence ID" value="KFK43020.1"/>
    <property type="molecule type" value="Genomic_DNA"/>
</dbReference>
<evidence type="ECO:0000256" key="1">
    <source>
        <dbReference type="ARBA" id="ARBA00004225"/>
    </source>
</evidence>
<organism evidence="10 11">
    <name type="scientific">Arabis alpina</name>
    <name type="common">Alpine rock-cress</name>
    <dbReference type="NCBI Taxonomy" id="50452"/>
    <lineage>
        <taxon>Eukaryota</taxon>
        <taxon>Viridiplantae</taxon>
        <taxon>Streptophyta</taxon>
        <taxon>Embryophyta</taxon>
        <taxon>Tracheophyta</taxon>
        <taxon>Spermatophyta</taxon>
        <taxon>Magnoliopsida</taxon>
        <taxon>eudicotyledons</taxon>
        <taxon>Gunneridae</taxon>
        <taxon>Pentapetalae</taxon>
        <taxon>rosids</taxon>
        <taxon>malvids</taxon>
        <taxon>Brassicales</taxon>
        <taxon>Brassicaceae</taxon>
        <taxon>Arabideae</taxon>
        <taxon>Arabis</taxon>
    </lineage>
</organism>
<dbReference type="Proteomes" id="UP000029120">
    <property type="component" value="Chromosome 1"/>
</dbReference>
<evidence type="ECO:0000313" key="11">
    <source>
        <dbReference type="Proteomes" id="UP000029120"/>
    </source>
</evidence>